<proteinExistence type="predicted"/>
<protein>
    <submittedName>
        <fullName evidence="1">Putative RNA-binding protein</fullName>
    </submittedName>
</protein>
<comment type="caution">
    <text evidence="1">The sequence shown here is derived from an EMBL/GenBank/DDBJ whole genome shotgun (WGS) entry which is preliminary data.</text>
</comment>
<dbReference type="RefSeq" id="WP_115892447.1">
    <property type="nucleotide sequence ID" value="NZ_QREL01000001.1"/>
</dbReference>
<dbReference type="Proteomes" id="UP000256864">
    <property type="component" value="Unassembled WGS sequence"/>
</dbReference>
<gene>
    <name evidence="1" type="ORF">C7452_1040</name>
</gene>
<dbReference type="AlphaFoldDB" id="A0A371NET2"/>
<sequence>MDDDVLEDISENLVIGSVKRRGKLINEIRAGDRIFIFRAIPLNGRRTLSFVAYTMVDEVYSSPETLYDYYESPRKLKLRGIKFFNPPLPLIKFRDKLVSVEPKKWSSTLKSEYRRIDERDFRIIRSRANFIDRFPAYLEELSFSMDEFLINSIMGLHSLLRRTDGRKQMEIRSFIKLLDEFIRTYGIRKSYEELEEFYSVNAWRTGIKHYPSRDPERIVTLYNSRGAGRDFGLISLE</sequence>
<accession>A0A371NET2</accession>
<name>A0A371NET2_9EURY</name>
<evidence type="ECO:0000313" key="2">
    <source>
        <dbReference type="Proteomes" id="UP000256864"/>
    </source>
</evidence>
<evidence type="ECO:0000313" key="1">
    <source>
        <dbReference type="EMBL" id="REE29007.1"/>
    </source>
</evidence>
<dbReference type="Gene3D" id="3.10.590.10">
    <property type="entry name" value="ph1033 like domains"/>
    <property type="match status" value="1"/>
</dbReference>
<reference evidence="1 2" key="1">
    <citation type="submission" date="2018-07" db="EMBL/GenBank/DDBJ databases">
        <title>Genomic Encyclopedia of Type Strains, Phase IV (KMG-IV): sequencing the most valuable type-strain genomes for metagenomic binning, comparative biology and taxonomic classification.</title>
        <authorList>
            <person name="Goeker M."/>
        </authorList>
    </citation>
    <scope>NUCLEOTIDE SEQUENCE [LARGE SCALE GENOMIC DNA]</scope>
    <source>
        <strain evidence="1 2">DSM 7466</strain>
    </source>
</reference>
<organism evidence="1 2">
    <name type="scientific">Methanothermobacter defluvii</name>
    <dbReference type="NCBI Taxonomy" id="49339"/>
    <lineage>
        <taxon>Archaea</taxon>
        <taxon>Methanobacteriati</taxon>
        <taxon>Methanobacteriota</taxon>
        <taxon>Methanomada group</taxon>
        <taxon>Methanobacteria</taxon>
        <taxon>Methanobacteriales</taxon>
        <taxon>Methanobacteriaceae</taxon>
        <taxon>Methanothermobacter</taxon>
    </lineage>
</organism>
<keyword evidence="2" id="KW-1185">Reference proteome</keyword>
<dbReference type="EMBL" id="QREL01000001">
    <property type="protein sequence ID" value="REE29007.1"/>
    <property type="molecule type" value="Genomic_DNA"/>
</dbReference>